<keyword evidence="3" id="KW-1185">Reference proteome</keyword>
<proteinExistence type="inferred from homology"/>
<protein>
    <recommendedName>
        <fullName evidence="4">Peptidase S58</fullName>
    </recommendedName>
</protein>
<evidence type="ECO:0000313" key="2">
    <source>
        <dbReference type="EMBL" id="EOW87690.1"/>
    </source>
</evidence>
<dbReference type="PANTHER" id="PTHR36512:SF3">
    <property type="entry name" value="BLR5678 PROTEIN"/>
    <property type="match status" value="1"/>
</dbReference>
<dbReference type="eggNOG" id="COG3191">
    <property type="taxonomic scope" value="Bacteria"/>
</dbReference>
<reference evidence="2 3" key="1">
    <citation type="submission" date="2013-03" db="EMBL/GenBank/DDBJ databases">
        <title>The Genome Sequence of Enterococcus columbae ATCC_51263 (PacBio/Illumina hybrid assembly).</title>
        <authorList>
            <consortium name="The Broad Institute Genomics Platform"/>
            <consortium name="The Broad Institute Genome Sequencing Center for Infectious Disease"/>
            <person name="Earl A."/>
            <person name="Russ C."/>
            <person name="Gilmore M."/>
            <person name="Surin D."/>
            <person name="Walker B."/>
            <person name="Young S."/>
            <person name="Zeng Q."/>
            <person name="Gargeya S."/>
            <person name="Fitzgerald M."/>
            <person name="Haas B."/>
            <person name="Abouelleil A."/>
            <person name="Allen A.W."/>
            <person name="Alvarado L."/>
            <person name="Arachchi H.M."/>
            <person name="Berlin A.M."/>
            <person name="Chapman S.B."/>
            <person name="Gainer-Dewar J."/>
            <person name="Goldberg J."/>
            <person name="Griggs A."/>
            <person name="Gujja S."/>
            <person name="Hansen M."/>
            <person name="Howarth C."/>
            <person name="Imamovic A."/>
            <person name="Ireland A."/>
            <person name="Larimer J."/>
            <person name="McCowan C."/>
            <person name="Murphy C."/>
            <person name="Pearson M."/>
            <person name="Poon T.W."/>
            <person name="Priest M."/>
            <person name="Roberts A."/>
            <person name="Saif S."/>
            <person name="Shea T."/>
            <person name="Sisk P."/>
            <person name="Sykes S."/>
            <person name="Wortman J."/>
            <person name="Nusbaum C."/>
            <person name="Birren B."/>
        </authorList>
    </citation>
    <scope>NUCLEOTIDE SEQUENCE [LARGE SCALE GENOMIC DNA]</scope>
    <source>
        <strain evidence="2 3">ATCC 51263</strain>
    </source>
</reference>
<evidence type="ECO:0000313" key="3">
    <source>
        <dbReference type="Proteomes" id="UP000014113"/>
    </source>
</evidence>
<dbReference type="PANTHER" id="PTHR36512">
    <property type="entry name" value="D-AMINOPEPTIDASE"/>
    <property type="match status" value="1"/>
</dbReference>
<dbReference type="Proteomes" id="UP000014113">
    <property type="component" value="Unassembled WGS sequence"/>
</dbReference>
<dbReference type="PATRIC" id="fig|1121865.3.peg.838"/>
<dbReference type="EMBL" id="ASWJ01000002">
    <property type="protein sequence ID" value="EOW87690.1"/>
    <property type="molecule type" value="Genomic_DNA"/>
</dbReference>
<dbReference type="RefSeq" id="WP_016183013.1">
    <property type="nucleotide sequence ID" value="NZ_JXKI01000009.1"/>
</dbReference>
<dbReference type="Gene3D" id="3.60.70.12">
    <property type="entry name" value="L-amino peptidase D-ALA esterase/amidase"/>
    <property type="match status" value="1"/>
</dbReference>
<organism evidence="2 3">
    <name type="scientific">Enterococcus columbae DSM 7374 = ATCC 51263</name>
    <dbReference type="NCBI Taxonomy" id="1121865"/>
    <lineage>
        <taxon>Bacteria</taxon>
        <taxon>Bacillati</taxon>
        <taxon>Bacillota</taxon>
        <taxon>Bacilli</taxon>
        <taxon>Lactobacillales</taxon>
        <taxon>Enterococcaceae</taxon>
        <taxon>Enterococcus</taxon>
    </lineage>
</organism>
<dbReference type="SUPFAM" id="SSF56266">
    <property type="entry name" value="DmpA/ArgJ-like"/>
    <property type="match status" value="1"/>
</dbReference>
<dbReference type="Pfam" id="PF03576">
    <property type="entry name" value="Peptidase_S58"/>
    <property type="match status" value="1"/>
</dbReference>
<name>S0KRZ3_9ENTE</name>
<dbReference type="InterPro" id="IPR016117">
    <property type="entry name" value="ArgJ-like_dom_sf"/>
</dbReference>
<gene>
    <name evidence="2" type="ORF">I568_00355</name>
</gene>
<accession>S0KRZ3</accession>
<comment type="caution">
    <text evidence="2">The sequence shown here is derived from an EMBL/GenBank/DDBJ whole genome shotgun (WGS) entry which is preliminary data.</text>
</comment>
<dbReference type="CDD" id="cd02252">
    <property type="entry name" value="nylC_like"/>
    <property type="match status" value="1"/>
</dbReference>
<dbReference type="GO" id="GO:0004177">
    <property type="term" value="F:aminopeptidase activity"/>
    <property type="evidence" value="ECO:0007669"/>
    <property type="project" value="TreeGrafter"/>
</dbReference>
<comment type="similarity">
    <text evidence="1">Belongs to the peptidase S58 family.</text>
</comment>
<evidence type="ECO:0008006" key="4">
    <source>
        <dbReference type="Google" id="ProtNLM"/>
    </source>
</evidence>
<dbReference type="InterPro" id="IPR005321">
    <property type="entry name" value="Peptidase_S58_DmpA"/>
</dbReference>
<dbReference type="AlphaFoldDB" id="S0KRZ3"/>
<dbReference type="OrthoDB" id="9808347at2"/>
<evidence type="ECO:0000256" key="1">
    <source>
        <dbReference type="ARBA" id="ARBA00007068"/>
    </source>
</evidence>
<sequence length="330" mass="34687">MIENKEVALNEINILDIGFAIGHAQNEQAATGCTVILHPKGATAAVDVRGSAPATRETDLLDPINTVEQVHAIVLSGGSAYGLASADGIMQYLEEQQIGFDVGVGKVPIVCGACLFDLAVGESHIRPDAKMGYQACQASVNLKGKLACGNVGAGTGASVGKCLGNDYAMKSGIGHYAVQIGPLKIGAIVAVNAFGDIYTPDNQVLAGCFDRKKNEFLPTDQWLSQQFEKNSIGFNRQNTTIGCILTNAKLNKAQAKKLASMAHDGYARAIRPVHTSVDGDSIFTFANGEVADVAIDVLGNLASQVMQQAIYVAIKQAKAAYGLPSYQTIQ</sequence>